<dbReference type="AlphaFoldDB" id="A0A8S9PGT9"/>
<dbReference type="GO" id="GO:0004364">
    <property type="term" value="F:glutathione transferase activity"/>
    <property type="evidence" value="ECO:0007669"/>
    <property type="project" value="UniProtKB-EC"/>
</dbReference>
<feature type="domain" description="GST N-terminal" evidence="6">
    <location>
        <begin position="1"/>
        <end position="95"/>
    </location>
</feature>
<evidence type="ECO:0000256" key="3">
    <source>
        <dbReference type="ARBA" id="ARBA00022575"/>
    </source>
</evidence>
<dbReference type="Gene3D" id="3.40.30.10">
    <property type="entry name" value="Glutaredoxin"/>
    <property type="match status" value="1"/>
</dbReference>
<feature type="domain" description="GST C-terminal" evidence="7">
    <location>
        <begin position="102"/>
        <end position="239"/>
    </location>
</feature>
<dbReference type="InterPro" id="IPR004045">
    <property type="entry name" value="Glutathione_S-Trfase_N"/>
</dbReference>
<dbReference type="SUPFAM" id="SSF52833">
    <property type="entry name" value="Thioredoxin-like"/>
    <property type="match status" value="1"/>
</dbReference>
<organism evidence="8 9">
    <name type="scientific">Brassica cretica</name>
    <name type="common">Mustard</name>
    <dbReference type="NCBI Taxonomy" id="69181"/>
    <lineage>
        <taxon>Eukaryota</taxon>
        <taxon>Viridiplantae</taxon>
        <taxon>Streptophyta</taxon>
        <taxon>Embryophyta</taxon>
        <taxon>Tracheophyta</taxon>
        <taxon>Spermatophyta</taxon>
        <taxon>Magnoliopsida</taxon>
        <taxon>eudicotyledons</taxon>
        <taxon>Gunneridae</taxon>
        <taxon>Pentapetalae</taxon>
        <taxon>rosids</taxon>
        <taxon>malvids</taxon>
        <taxon>Brassicales</taxon>
        <taxon>Brassicaceae</taxon>
        <taxon>Brassiceae</taxon>
        <taxon>Brassica</taxon>
    </lineage>
</organism>
<keyword evidence="3" id="KW-0216">Detoxification</keyword>
<dbReference type="PANTHER" id="PTHR44750">
    <property type="entry name" value="GLUTATHIONE S-TRANSFERASE T1-RELATED"/>
    <property type="match status" value="1"/>
</dbReference>
<dbReference type="InterPro" id="IPR040075">
    <property type="entry name" value="GST_N_Theta"/>
</dbReference>
<dbReference type="PANTHER" id="PTHR44750:SF1">
    <property type="entry name" value="GLUTATHIONE S-TRANSFERASE T1-RELATED"/>
    <property type="match status" value="1"/>
</dbReference>
<dbReference type="InterPro" id="IPR036249">
    <property type="entry name" value="Thioredoxin-like_sf"/>
</dbReference>
<comment type="catalytic activity">
    <reaction evidence="5">
        <text>RX + glutathione = an S-substituted glutathione + a halide anion + H(+)</text>
        <dbReference type="Rhea" id="RHEA:16437"/>
        <dbReference type="ChEBI" id="CHEBI:15378"/>
        <dbReference type="ChEBI" id="CHEBI:16042"/>
        <dbReference type="ChEBI" id="CHEBI:17792"/>
        <dbReference type="ChEBI" id="CHEBI:57925"/>
        <dbReference type="ChEBI" id="CHEBI:90779"/>
        <dbReference type="EC" id="2.5.1.18"/>
    </reaction>
</comment>
<dbReference type="InterPro" id="IPR043377">
    <property type="entry name" value="GSTT1/2/3"/>
</dbReference>
<dbReference type="CDD" id="cd03050">
    <property type="entry name" value="GST_N_Theta"/>
    <property type="match status" value="1"/>
</dbReference>
<dbReference type="InterPro" id="IPR036282">
    <property type="entry name" value="Glutathione-S-Trfase_C_sf"/>
</dbReference>
<proteinExistence type="inferred from homology"/>
<evidence type="ECO:0000256" key="4">
    <source>
        <dbReference type="ARBA" id="ARBA00022679"/>
    </source>
</evidence>
<dbReference type="Gene3D" id="1.20.1050.10">
    <property type="match status" value="1"/>
</dbReference>
<dbReference type="SFLD" id="SFLDG00358">
    <property type="entry name" value="Main_(cytGST)"/>
    <property type="match status" value="1"/>
</dbReference>
<name>A0A8S9PGT9_BRACR</name>
<evidence type="ECO:0000313" key="9">
    <source>
        <dbReference type="Proteomes" id="UP000712600"/>
    </source>
</evidence>
<dbReference type="Proteomes" id="UP000712600">
    <property type="component" value="Unassembled WGS sequence"/>
</dbReference>
<accession>A0A8S9PGT9</accession>
<dbReference type="InterPro" id="IPR040079">
    <property type="entry name" value="Glutathione_S-Trfase"/>
</dbReference>
<protein>
    <recommendedName>
        <fullName evidence="2">glutathione transferase</fullName>
        <ecNumber evidence="2">2.5.1.18</ecNumber>
    </recommendedName>
</protein>
<comment type="similarity">
    <text evidence="1">Belongs to the GST superfamily. Theta family.</text>
</comment>
<dbReference type="SFLD" id="SFLDS00019">
    <property type="entry name" value="Glutathione_Transferase_(cytos"/>
    <property type="match status" value="1"/>
</dbReference>
<evidence type="ECO:0000259" key="6">
    <source>
        <dbReference type="PROSITE" id="PS50404"/>
    </source>
</evidence>
<evidence type="ECO:0000256" key="2">
    <source>
        <dbReference type="ARBA" id="ARBA00012452"/>
    </source>
</evidence>
<gene>
    <name evidence="8" type="ORF">F2Q69_00048690</name>
</gene>
<evidence type="ECO:0000259" key="7">
    <source>
        <dbReference type="PROSITE" id="PS50405"/>
    </source>
</evidence>
<evidence type="ECO:0000256" key="1">
    <source>
        <dbReference type="ARBA" id="ARBA00009899"/>
    </source>
</evidence>
<dbReference type="EMBL" id="QGKX02001347">
    <property type="protein sequence ID" value="KAF3522753.1"/>
    <property type="molecule type" value="Genomic_DNA"/>
</dbReference>
<dbReference type="CDD" id="cd03183">
    <property type="entry name" value="GST_C_Theta"/>
    <property type="match status" value="1"/>
</dbReference>
<comment type="caution">
    <text evidence="8">The sequence shown here is derived from an EMBL/GenBank/DDBJ whole genome shotgun (WGS) entry which is preliminary data.</text>
</comment>
<dbReference type="GO" id="GO:0009407">
    <property type="term" value="P:toxin catabolic process"/>
    <property type="evidence" value="ECO:0007669"/>
    <property type="project" value="UniProtKB-ARBA"/>
</dbReference>
<dbReference type="PROSITE" id="PS50404">
    <property type="entry name" value="GST_NTER"/>
    <property type="match status" value="1"/>
</dbReference>
<evidence type="ECO:0000256" key="5">
    <source>
        <dbReference type="ARBA" id="ARBA00047960"/>
    </source>
</evidence>
<dbReference type="InterPro" id="IPR040077">
    <property type="entry name" value="GST_C_Theta"/>
</dbReference>
<dbReference type="PROSITE" id="PS50405">
    <property type="entry name" value="GST_CTER"/>
    <property type="match status" value="1"/>
</dbReference>
<keyword evidence="4" id="KW-0808">Transferase</keyword>
<dbReference type="FunFam" id="1.20.1050.10:FF:000039">
    <property type="entry name" value="Glutathione S-transferase theta-1"/>
    <property type="match status" value="1"/>
</dbReference>
<evidence type="ECO:0000313" key="8">
    <source>
        <dbReference type="EMBL" id="KAF3522753.1"/>
    </source>
</evidence>
<dbReference type="Pfam" id="PF13409">
    <property type="entry name" value="GST_N_2"/>
    <property type="match status" value="1"/>
</dbReference>
<sequence length="254" mass="29000">MKLKVYADRMSQPSRAVIIFCKVNGIEFDEVLIILAKRQQLSPEFKVTDYMNLMVLCFSEINPLGKVPTIVDGRFKLFESHAILIYLASAFPSVADHWYPNDLSKRAKIHSVLDWHHTNLRPGAAGYVMNTVLAPFLGRSLDSKAAAEAEKILTKSLSTLETFWLKGKAKFLLGSSQPSVADLSLVCEILQLQVLDEKDRLRLFSPYKKVEEWIENTRKATQPHFDVVHKTLYRAKDKFDKQRKMSKPGLQSKM</sequence>
<dbReference type="InterPro" id="IPR010987">
    <property type="entry name" value="Glutathione-S-Trfase_C-like"/>
</dbReference>
<reference evidence="8" key="1">
    <citation type="submission" date="2019-12" db="EMBL/GenBank/DDBJ databases">
        <title>Genome sequencing and annotation of Brassica cretica.</title>
        <authorList>
            <person name="Studholme D.J."/>
            <person name="Sarris P."/>
        </authorList>
    </citation>
    <scope>NUCLEOTIDE SEQUENCE</scope>
    <source>
        <strain evidence="8">PFS-109/04</strain>
        <tissue evidence="8">Leaf</tissue>
    </source>
</reference>
<dbReference type="SUPFAM" id="SSF47616">
    <property type="entry name" value="GST C-terminal domain-like"/>
    <property type="match status" value="1"/>
</dbReference>
<dbReference type="Pfam" id="PF13410">
    <property type="entry name" value="GST_C_2"/>
    <property type="match status" value="1"/>
</dbReference>
<dbReference type="SFLD" id="SFLDG01153">
    <property type="entry name" value="Main.4:_Theta-like"/>
    <property type="match status" value="1"/>
</dbReference>
<dbReference type="EC" id="2.5.1.18" evidence="2"/>